<keyword evidence="1" id="KW-1133">Transmembrane helix</keyword>
<organism evidence="3 4">
    <name type="scientific">Caenimonas koreensis DSM 17982</name>
    <dbReference type="NCBI Taxonomy" id="1121255"/>
    <lineage>
        <taxon>Bacteria</taxon>
        <taxon>Pseudomonadati</taxon>
        <taxon>Pseudomonadota</taxon>
        <taxon>Betaproteobacteria</taxon>
        <taxon>Burkholderiales</taxon>
        <taxon>Comamonadaceae</taxon>
        <taxon>Caenimonas</taxon>
    </lineage>
</organism>
<evidence type="ECO:0000256" key="2">
    <source>
        <dbReference type="SAM" id="SignalP"/>
    </source>
</evidence>
<dbReference type="AlphaFoldDB" id="A0A844APQ2"/>
<gene>
    <name evidence="3" type="ORF">GHT07_02205</name>
</gene>
<protein>
    <recommendedName>
        <fullName evidence="5">MYXO-CTERM domain-containing protein</fullName>
    </recommendedName>
</protein>
<accession>A0A844APQ2</accession>
<dbReference type="OrthoDB" id="9156886at2"/>
<keyword evidence="1" id="KW-0472">Membrane</keyword>
<dbReference type="Proteomes" id="UP000487350">
    <property type="component" value="Unassembled WGS sequence"/>
</dbReference>
<dbReference type="RefSeq" id="WP_153583432.1">
    <property type="nucleotide sequence ID" value="NZ_WJBU01000002.1"/>
</dbReference>
<evidence type="ECO:0000313" key="4">
    <source>
        <dbReference type="Proteomes" id="UP000487350"/>
    </source>
</evidence>
<evidence type="ECO:0008006" key="5">
    <source>
        <dbReference type="Google" id="ProtNLM"/>
    </source>
</evidence>
<keyword evidence="2" id="KW-0732">Signal</keyword>
<evidence type="ECO:0000256" key="1">
    <source>
        <dbReference type="SAM" id="Phobius"/>
    </source>
</evidence>
<feature type="chain" id="PRO_5032503401" description="MYXO-CTERM domain-containing protein" evidence="2">
    <location>
        <begin position="23"/>
        <end position="59"/>
    </location>
</feature>
<name>A0A844APQ2_9BURK</name>
<feature type="transmembrane region" description="Helical" evidence="1">
    <location>
        <begin position="38"/>
        <end position="55"/>
    </location>
</feature>
<keyword evidence="1" id="KW-0812">Transmembrane</keyword>
<proteinExistence type="predicted"/>
<dbReference type="EMBL" id="WJBU01000002">
    <property type="protein sequence ID" value="MRD46075.1"/>
    <property type="molecule type" value="Genomic_DNA"/>
</dbReference>
<comment type="caution">
    <text evidence="3">The sequence shown here is derived from an EMBL/GenBank/DDBJ whole genome shotgun (WGS) entry which is preliminary data.</text>
</comment>
<keyword evidence="4" id="KW-1185">Reference proteome</keyword>
<sequence length="59" mass="6140">MRSLKRIAVVSALITTATNALAHGGHAVEGAHWHASDAWGFVVVMALAAAAVLFSRGDR</sequence>
<feature type="signal peptide" evidence="2">
    <location>
        <begin position="1"/>
        <end position="22"/>
    </location>
</feature>
<evidence type="ECO:0000313" key="3">
    <source>
        <dbReference type="EMBL" id="MRD46075.1"/>
    </source>
</evidence>
<reference evidence="3 4" key="1">
    <citation type="submission" date="2019-11" db="EMBL/GenBank/DDBJ databases">
        <title>Caenimonas koreensis gen. nov., sp. nov., isolated from activated sludge.</title>
        <authorList>
            <person name="Seung H.R."/>
        </authorList>
    </citation>
    <scope>NUCLEOTIDE SEQUENCE [LARGE SCALE GENOMIC DNA]</scope>
    <source>
        <strain evidence="3 4">EMB320</strain>
    </source>
</reference>